<accession>A0A2R8B5T0</accession>
<evidence type="ECO:0000256" key="1">
    <source>
        <dbReference type="ARBA" id="ARBA00004141"/>
    </source>
</evidence>
<comment type="subcellular location">
    <subcellularLocation>
        <location evidence="1">Membrane</location>
        <topology evidence="1">Multi-pass membrane protein</topology>
    </subcellularLocation>
</comment>
<evidence type="ECO:0000259" key="6">
    <source>
        <dbReference type="Pfam" id="PF04893"/>
    </source>
</evidence>
<dbReference type="EMBL" id="OMOQ01000001">
    <property type="protein sequence ID" value="SPH17936.1"/>
    <property type="molecule type" value="Genomic_DNA"/>
</dbReference>
<dbReference type="Pfam" id="PF04893">
    <property type="entry name" value="Yip1"/>
    <property type="match status" value="1"/>
</dbReference>
<keyword evidence="4 5" id="KW-0472">Membrane</keyword>
<reference evidence="7 8" key="1">
    <citation type="submission" date="2018-03" db="EMBL/GenBank/DDBJ databases">
        <authorList>
            <person name="Keele B.F."/>
        </authorList>
    </citation>
    <scope>NUCLEOTIDE SEQUENCE [LARGE SCALE GENOMIC DNA]</scope>
    <source>
        <strain evidence="7 8">CECT 8626</strain>
    </source>
</reference>
<keyword evidence="3 5" id="KW-1133">Transmembrane helix</keyword>
<evidence type="ECO:0000256" key="3">
    <source>
        <dbReference type="ARBA" id="ARBA00022989"/>
    </source>
</evidence>
<evidence type="ECO:0000256" key="5">
    <source>
        <dbReference type="SAM" id="Phobius"/>
    </source>
</evidence>
<dbReference type="Proteomes" id="UP000244924">
    <property type="component" value="Unassembled WGS sequence"/>
</dbReference>
<dbReference type="AlphaFoldDB" id="A0A2R8B5T0"/>
<feature type="transmembrane region" description="Helical" evidence="5">
    <location>
        <begin position="76"/>
        <end position="96"/>
    </location>
</feature>
<evidence type="ECO:0000313" key="7">
    <source>
        <dbReference type="EMBL" id="SPH17936.1"/>
    </source>
</evidence>
<keyword evidence="8" id="KW-1185">Reference proteome</keyword>
<organism evidence="7 8">
    <name type="scientific">Albidovulum aquaemixtae</name>
    <dbReference type="NCBI Taxonomy" id="1542388"/>
    <lineage>
        <taxon>Bacteria</taxon>
        <taxon>Pseudomonadati</taxon>
        <taxon>Pseudomonadota</taxon>
        <taxon>Alphaproteobacteria</taxon>
        <taxon>Rhodobacterales</taxon>
        <taxon>Paracoccaceae</taxon>
        <taxon>Albidovulum</taxon>
    </lineage>
</organism>
<feature type="transmembrane region" description="Helical" evidence="5">
    <location>
        <begin position="108"/>
        <end position="133"/>
    </location>
</feature>
<feature type="domain" description="Yip1" evidence="6">
    <location>
        <begin position="15"/>
        <end position="184"/>
    </location>
</feature>
<protein>
    <recommendedName>
        <fullName evidence="6">Yip1 domain-containing protein</fullName>
    </recommendedName>
</protein>
<evidence type="ECO:0000256" key="4">
    <source>
        <dbReference type="ARBA" id="ARBA00023136"/>
    </source>
</evidence>
<dbReference type="GO" id="GO:0016020">
    <property type="term" value="C:membrane"/>
    <property type="evidence" value="ECO:0007669"/>
    <property type="project" value="UniProtKB-SubCell"/>
</dbReference>
<dbReference type="InterPro" id="IPR006977">
    <property type="entry name" value="Yip1_dom"/>
</dbReference>
<sequence>MTAGLSPLFADLVRQTIRNPQGAARRLIALDPPMEARWIGLFLVTILALLITRVAILTMPTGTEPQFFAMLAHPWLGIPLQAGSMVVMAAGIAGGGRIFGGTGRFADALLLVVWLQVMLTLLQAVQFFALLILPPLGALIAFAAIGVFLWFLVHFTAALHDFTNLPLVFFGLLVGFVTLVVALAVLLMLLGVSPPVEAV</sequence>
<feature type="transmembrane region" description="Helical" evidence="5">
    <location>
        <begin position="36"/>
        <end position="56"/>
    </location>
</feature>
<dbReference type="RefSeq" id="WP_181366378.1">
    <property type="nucleotide sequence ID" value="NZ_OMOQ01000001.1"/>
</dbReference>
<evidence type="ECO:0000256" key="2">
    <source>
        <dbReference type="ARBA" id="ARBA00022692"/>
    </source>
</evidence>
<feature type="transmembrane region" description="Helical" evidence="5">
    <location>
        <begin position="139"/>
        <end position="160"/>
    </location>
</feature>
<proteinExistence type="predicted"/>
<evidence type="ECO:0000313" key="8">
    <source>
        <dbReference type="Proteomes" id="UP000244924"/>
    </source>
</evidence>
<name>A0A2R8B5T0_9RHOB</name>
<feature type="transmembrane region" description="Helical" evidence="5">
    <location>
        <begin position="167"/>
        <end position="190"/>
    </location>
</feature>
<keyword evidence="2 5" id="KW-0812">Transmembrane</keyword>
<gene>
    <name evidence="7" type="ORF">DEA8626_01465</name>
</gene>